<evidence type="ECO:0000259" key="3">
    <source>
        <dbReference type="Pfam" id="PF18069"/>
    </source>
</evidence>
<protein>
    <submittedName>
        <fullName evidence="5">Uncharacterized protein</fullName>
    </submittedName>
</protein>
<feature type="region of interest" description="Disordered" evidence="1">
    <location>
        <begin position="353"/>
        <end position="376"/>
    </location>
</feature>
<dbReference type="Gene3D" id="3.30.70.2320">
    <property type="match status" value="1"/>
</dbReference>
<feature type="domain" description="DR2241 stabilising" evidence="3">
    <location>
        <begin position="97"/>
        <end position="205"/>
    </location>
</feature>
<dbReference type="Pfam" id="PF18069">
    <property type="entry name" value="DR2241"/>
    <property type="match status" value="1"/>
</dbReference>
<evidence type="ECO:0000256" key="1">
    <source>
        <dbReference type="SAM" id="MobiDB-lite"/>
    </source>
</evidence>
<keyword evidence="6" id="KW-1185">Reference proteome</keyword>
<dbReference type="AlphaFoldDB" id="A0A1I6GRN3"/>
<name>A0A1I6GRN3_9EURY</name>
<feature type="compositionally biased region" description="Acidic residues" evidence="1">
    <location>
        <begin position="365"/>
        <end position="376"/>
    </location>
</feature>
<dbReference type="Pfam" id="PF18009">
    <property type="entry name" value="Fer4_23"/>
    <property type="match status" value="1"/>
</dbReference>
<gene>
    <name evidence="5" type="ORF">SAMN04488124_1431</name>
</gene>
<sequence length="376" mass="42896">MTDVRAEQFESLVRRVEEEPVDFDGLYVAREDDSYAFETPDGSHDGLSEAGLHEAAADAAPYVTNWYYWEEVVGHRGRHRRAFLRKLEAADEFSVGRRYDELRDGMHTEWGQLRITATLGDDGDRRYEVRHEADEAVDAAELDEYTDPLNARELATSDERGRYRPLKTAPTLVDGWVFPALDGRDLVETVDTFYPATVANWNLEREGELDVSHWEETIERQTGIYGVVKTWNRGEGHEHVNWVAEACCDDSQCLKRREWQYDENTELDVDGGDGAFPCREPCSVVIAASRKWTRLEGEQSRTYEFDLTPSEKEQVEAIIDAVADGRVDDIREADIYEGANRYRTRFLRAKRFDEDGNLSGTPTDAAEDGDGGEDDE</sequence>
<evidence type="ECO:0000313" key="6">
    <source>
        <dbReference type="Proteomes" id="UP000243250"/>
    </source>
</evidence>
<reference evidence="6" key="1">
    <citation type="submission" date="2016-10" db="EMBL/GenBank/DDBJ databases">
        <authorList>
            <person name="Varghese N."/>
            <person name="Submissions S."/>
        </authorList>
    </citation>
    <scope>NUCLEOTIDE SEQUENCE [LARGE SCALE GENOMIC DNA]</scope>
    <source>
        <strain evidence="6">CGMCC 1.8711</strain>
    </source>
</reference>
<dbReference type="Gene3D" id="3.30.1360.190">
    <property type="match status" value="1"/>
</dbReference>
<dbReference type="OrthoDB" id="194676at2157"/>
<dbReference type="Proteomes" id="UP000243250">
    <property type="component" value="Unassembled WGS sequence"/>
</dbReference>
<dbReference type="RefSeq" id="WP_089878457.1">
    <property type="nucleotide sequence ID" value="NZ_FOYS01000002.1"/>
</dbReference>
<feature type="domain" description="DUF7348" evidence="4">
    <location>
        <begin position="6"/>
        <end position="74"/>
    </location>
</feature>
<accession>A0A1I6GRN3</accession>
<dbReference type="Pfam" id="PF24039">
    <property type="entry name" value="DUF7348"/>
    <property type="match status" value="1"/>
</dbReference>
<organism evidence="5 6">
    <name type="scientific">Halogeometricum limi</name>
    <dbReference type="NCBI Taxonomy" id="555875"/>
    <lineage>
        <taxon>Archaea</taxon>
        <taxon>Methanobacteriati</taxon>
        <taxon>Methanobacteriota</taxon>
        <taxon>Stenosarchaea group</taxon>
        <taxon>Halobacteria</taxon>
        <taxon>Halobacteriales</taxon>
        <taxon>Haloferacaceae</taxon>
        <taxon>Halogeometricum</taxon>
    </lineage>
</organism>
<evidence type="ECO:0000259" key="4">
    <source>
        <dbReference type="Pfam" id="PF24039"/>
    </source>
</evidence>
<evidence type="ECO:0000313" key="5">
    <source>
        <dbReference type="EMBL" id="SFR44717.1"/>
    </source>
</evidence>
<dbReference type="STRING" id="555875.SAMN04488124_1431"/>
<feature type="domain" description="DR2241 4Fe-4S iron-sulfur cluster binding" evidence="2">
    <location>
        <begin position="206"/>
        <end position="291"/>
    </location>
</feature>
<dbReference type="InterPro" id="IPR041346">
    <property type="entry name" value="DR2241_Fer4"/>
</dbReference>
<proteinExistence type="predicted"/>
<dbReference type="InterPro" id="IPR055772">
    <property type="entry name" value="DUF7348"/>
</dbReference>
<evidence type="ECO:0000259" key="2">
    <source>
        <dbReference type="Pfam" id="PF18009"/>
    </source>
</evidence>
<dbReference type="InterPro" id="IPR041181">
    <property type="entry name" value="DR2241_middle"/>
</dbReference>
<dbReference type="EMBL" id="FOYS01000002">
    <property type="protein sequence ID" value="SFR44717.1"/>
    <property type="molecule type" value="Genomic_DNA"/>
</dbReference>